<dbReference type="AlphaFoldDB" id="A0A0C9Z9S2"/>
<feature type="region of interest" description="Disordered" evidence="1">
    <location>
        <begin position="1"/>
        <end position="37"/>
    </location>
</feature>
<reference evidence="3" key="2">
    <citation type="submission" date="2015-01" db="EMBL/GenBank/DDBJ databases">
        <title>Evolutionary Origins and Diversification of the Mycorrhizal Mutualists.</title>
        <authorList>
            <consortium name="DOE Joint Genome Institute"/>
            <consortium name="Mycorrhizal Genomics Consortium"/>
            <person name="Kohler A."/>
            <person name="Kuo A."/>
            <person name="Nagy L.G."/>
            <person name="Floudas D."/>
            <person name="Copeland A."/>
            <person name="Barry K.W."/>
            <person name="Cichocki N."/>
            <person name="Veneault-Fourrey C."/>
            <person name="LaButti K."/>
            <person name="Lindquist E.A."/>
            <person name="Lipzen A."/>
            <person name="Lundell T."/>
            <person name="Morin E."/>
            <person name="Murat C."/>
            <person name="Riley R."/>
            <person name="Ohm R."/>
            <person name="Sun H."/>
            <person name="Tunlid A."/>
            <person name="Henrissat B."/>
            <person name="Grigoriev I.V."/>
            <person name="Hibbett D.S."/>
            <person name="Martin F."/>
        </authorList>
    </citation>
    <scope>NUCLEOTIDE SEQUENCE [LARGE SCALE GENOMIC DNA]</scope>
    <source>
        <strain evidence="3">441</strain>
    </source>
</reference>
<dbReference type="HOGENOM" id="CLU_3015073_0_0_1"/>
<evidence type="ECO:0000313" key="3">
    <source>
        <dbReference type="Proteomes" id="UP000054018"/>
    </source>
</evidence>
<gene>
    <name evidence="2" type="ORF">PISMIDRAFT_676503</name>
</gene>
<dbReference type="EMBL" id="KN833704">
    <property type="protein sequence ID" value="KIK25976.1"/>
    <property type="molecule type" value="Genomic_DNA"/>
</dbReference>
<evidence type="ECO:0000313" key="2">
    <source>
        <dbReference type="EMBL" id="KIK25976.1"/>
    </source>
</evidence>
<sequence length="56" mass="6373">MGSQPRRARLHTSVAPYHNEIGSNSKKQSEYESGPARHRSTIYDRFINSLELIQTG</sequence>
<dbReference type="Proteomes" id="UP000054018">
    <property type="component" value="Unassembled WGS sequence"/>
</dbReference>
<proteinExistence type="predicted"/>
<organism evidence="2 3">
    <name type="scientific">Pisolithus microcarpus 441</name>
    <dbReference type="NCBI Taxonomy" id="765257"/>
    <lineage>
        <taxon>Eukaryota</taxon>
        <taxon>Fungi</taxon>
        <taxon>Dikarya</taxon>
        <taxon>Basidiomycota</taxon>
        <taxon>Agaricomycotina</taxon>
        <taxon>Agaricomycetes</taxon>
        <taxon>Agaricomycetidae</taxon>
        <taxon>Boletales</taxon>
        <taxon>Sclerodermatineae</taxon>
        <taxon>Pisolithaceae</taxon>
        <taxon>Pisolithus</taxon>
    </lineage>
</organism>
<keyword evidence="3" id="KW-1185">Reference proteome</keyword>
<evidence type="ECO:0000256" key="1">
    <source>
        <dbReference type="SAM" id="MobiDB-lite"/>
    </source>
</evidence>
<accession>A0A0C9Z9S2</accession>
<protein>
    <submittedName>
        <fullName evidence="2">Uncharacterized protein</fullName>
    </submittedName>
</protein>
<reference evidence="2 3" key="1">
    <citation type="submission" date="2014-04" db="EMBL/GenBank/DDBJ databases">
        <authorList>
            <consortium name="DOE Joint Genome Institute"/>
            <person name="Kuo A."/>
            <person name="Kohler A."/>
            <person name="Costa M.D."/>
            <person name="Nagy L.G."/>
            <person name="Floudas D."/>
            <person name="Copeland A."/>
            <person name="Barry K.W."/>
            <person name="Cichocki N."/>
            <person name="Veneault-Fourrey C."/>
            <person name="LaButti K."/>
            <person name="Lindquist E.A."/>
            <person name="Lipzen A."/>
            <person name="Lundell T."/>
            <person name="Morin E."/>
            <person name="Murat C."/>
            <person name="Sun H."/>
            <person name="Tunlid A."/>
            <person name="Henrissat B."/>
            <person name="Grigoriev I.V."/>
            <person name="Hibbett D.S."/>
            <person name="Martin F."/>
            <person name="Nordberg H.P."/>
            <person name="Cantor M.N."/>
            <person name="Hua S.X."/>
        </authorList>
    </citation>
    <scope>NUCLEOTIDE SEQUENCE [LARGE SCALE GENOMIC DNA]</scope>
    <source>
        <strain evidence="2 3">441</strain>
    </source>
</reference>
<feature type="compositionally biased region" description="Basic residues" evidence="1">
    <location>
        <begin position="1"/>
        <end position="10"/>
    </location>
</feature>
<name>A0A0C9Z9S2_9AGAM</name>